<evidence type="ECO:0000313" key="1">
    <source>
        <dbReference type="EMBL" id="OBZ85177.1"/>
    </source>
</evidence>
<keyword evidence="2" id="KW-1185">Reference proteome</keyword>
<dbReference type="AlphaFoldDB" id="A0A1C7N7Z7"/>
<name>A0A1C7N7Z7_9FUNG</name>
<comment type="caution">
    <text evidence="1">The sequence shown here is derived from an EMBL/GenBank/DDBJ whole genome shotgun (WGS) entry which is preliminary data.</text>
</comment>
<gene>
    <name evidence="1" type="ORF">A0J61_06774</name>
</gene>
<dbReference type="InParanoid" id="A0A1C7N7Z7"/>
<reference evidence="1 2" key="1">
    <citation type="submission" date="2016-03" db="EMBL/GenBank/DDBJ databases">
        <title>Choanephora cucurbitarum.</title>
        <authorList>
            <person name="Min B."/>
            <person name="Park H."/>
            <person name="Park J.-H."/>
            <person name="Shin H.-D."/>
            <person name="Choi I.-G."/>
        </authorList>
    </citation>
    <scope>NUCLEOTIDE SEQUENCE [LARGE SCALE GENOMIC DNA]</scope>
    <source>
        <strain evidence="1 2">KUS-F28377</strain>
    </source>
</reference>
<evidence type="ECO:0000313" key="2">
    <source>
        <dbReference type="Proteomes" id="UP000093000"/>
    </source>
</evidence>
<proteinExistence type="predicted"/>
<dbReference type="EMBL" id="LUGH01000425">
    <property type="protein sequence ID" value="OBZ85177.1"/>
    <property type="molecule type" value="Genomic_DNA"/>
</dbReference>
<organism evidence="1 2">
    <name type="scientific">Choanephora cucurbitarum</name>
    <dbReference type="NCBI Taxonomy" id="101091"/>
    <lineage>
        <taxon>Eukaryota</taxon>
        <taxon>Fungi</taxon>
        <taxon>Fungi incertae sedis</taxon>
        <taxon>Mucoromycota</taxon>
        <taxon>Mucoromycotina</taxon>
        <taxon>Mucoromycetes</taxon>
        <taxon>Mucorales</taxon>
        <taxon>Mucorineae</taxon>
        <taxon>Choanephoraceae</taxon>
        <taxon>Choanephoroideae</taxon>
        <taxon>Choanephora</taxon>
    </lineage>
</organism>
<sequence>MAVTTNIPKHKVVDADKINRHKEIMTELNTISEVVLEGEADLDHDTMKCTWYSKYYLCNNALRQQMNLDHASTIACKRG</sequence>
<protein>
    <submittedName>
        <fullName evidence="1">Uncharacterized protein</fullName>
    </submittedName>
</protein>
<dbReference type="Proteomes" id="UP000093000">
    <property type="component" value="Unassembled WGS sequence"/>
</dbReference>
<accession>A0A1C7N7Z7</accession>